<gene>
    <name evidence="3" type="ORF">BISU_1984</name>
</gene>
<dbReference type="InterPro" id="IPR025948">
    <property type="entry name" value="HTH-like_dom"/>
</dbReference>
<organism evidence="3 4">
    <name type="scientific">Bifidobacterium subtile</name>
    <dbReference type="NCBI Taxonomy" id="77635"/>
    <lineage>
        <taxon>Bacteria</taxon>
        <taxon>Bacillati</taxon>
        <taxon>Actinomycetota</taxon>
        <taxon>Actinomycetes</taxon>
        <taxon>Bifidobacteriales</taxon>
        <taxon>Bifidobacteriaceae</taxon>
        <taxon>Bifidobacterium</taxon>
    </lineage>
</organism>
<protein>
    <submittedName>
        <fullName evidence="3">Transposase for insertion sequence</fullName>
    </submittedName>
</protein>
<dbReference type="InterPro" id="IPR009057">
    <property type="entry name" value="Homeodomain-like_sf"/>
</dbReference>
<evidence type="ECO:0000313" key="3">
    <source>
        <dbReference type="EMBL" id="KFJ01128.1"/>
    </source>
</evidence>
<dbReference type="SUPFAM" id="SSF46689">
    <property type="entry name" value="Homeodomain-like"/>
    <property type="match status" value="1"/>
</dbReference>
<dbReference type="AlphaFoldDB" id="A0A087E027"/>
<accession>A0A087E027</accession>
<dbReference type="InterPro" id="IPR001584">
    <property type="entry name" value="Integrase_cat-core"/>
</dbReference>
<dbReference type="InterPro" id="IPR048020">
    <property type="entry name" value="Transpos_IS3"/>
</dbReference>
<comment type="function">
    <text evidence="1">Involved in the transposition of the insertion sequence.</text>
</comment>
<dbReference type="STRING" id="77635.BISU_1984"/>
<dbReference type="Pfam" id="PF13276">
    <property type="entry name" value="HTH_21"/>
    <property type="match status" value="1"/>
</dbReference>
<evidence type="ECO:0000313" key="4">
    <source>
        <dbReference type="Proteomes" id="UP000029055"/>
    </source>
</evidence>
<dbReference type="eggNOG" id="COG2801">
    <property type="taxonomic scope" value="Bacteria"/>
</dbReference>
<dbReference type="PANTHER" id="PTHR46889">
    <property type="entry name" value="TRANSPOSASE INSF FOR INSERTION SEQUENCE IS3B-RELATED"/>
    <property type="match status" value="1"/>
</dbReference>
<dbReference type="PROSITE" id="PS50994">
    <property type="entry name" value="INTEGRASE"/>
    <property type="match status" value="1"/>
</dbReference>
<feature type="domain" description="Integrase catalytic" evidence="2">
    <location>
        <begin position="294"/>
        <end position="458"/>
    </location>
</feature>
<sequence length="463" mass="52858">MKVMYTAEQKRVAVATFRRYKSYAKTLRVLGYPSRHVLFDWVRGSRPGCRKVTARALYRRYAWQVKLGAVNRMLGGESVIDIAADLAVTNHMLLYQWMHAWHLDGEEGLMTRSERKQREGYKTRAQLEASLPDDPVELRRLAARLLVDKAVLEQELDLVKKDAGVIPGQLTNTSKTIITQSLRGRLPLTMLLDSTGLRANSYQYARTALARPDRLAGLRVRVHEIARSSGFTYGSPRIWTALRRAGTVVSEKVVRRVMKQEHIPVHYAHRKRHYSSYEGESTPAPKDLVKRDFHAKEPNRLWLTDVSEFAARNGKVYLSPVIDCYDGKVVAYTTSRTPDKQLTQSMLEQAIGTLPARRTNFLILHSDRGGHYRAAEWIEALNAAGVTRFMSRKGCSPDNAACEGFFGRMKTEMFHERTWNTTGELETAIHRYMAFYNNQRIKTSLGGITINEHRNQLESTLTN</sequence>
<dbReference type="Pfam" id="PF00665">
    <property type="entry name" value="rve"/>
    <property type="match status" value="1"/>
</dbReference>
<dbReference type="GO" id="GO:0015074">
    <property type="term" value="P:DNA integration"/>
    <property type="evidence" value="ECO:0007669"/>
    <property type="project" value="InterPro"/>
</dbReference>
<dbReference type="InterPro" id="IPR050900">
    <property type="entry name" value="Transposase_IS3/IS150/IS904"/>
</dbReference>
<dbReference type="EMBL" id="JGZR01000012">
    <property type="protein sequence ID" value="KFJ01128.1"/>
    <property type="molecule type" value="Genomic_DNA"/>
</dbReference>
<reference evidence="3 4" key="1">
    <citation type="submission" date="2014-03" db="EMBL/GenBank/DDBJ databases">
        <title>Genomics of Bifidobacteria.</title>
        <authorList>
            <person name="Ventura M."/>
            <person name="Milani C."/>
            <person name="Lugli G.A."/>
        </authorList>
    </citation>
    <scope>NUCLEOTIDE SEQUENCE [LARGE SCALE GENOMIC DNA]</scope>
    <source>
        <strain evidence="3 4">LMG 11597</strain>
    </source>
</reference>
<dbReference type="OrthoDB" id="1676087at2"/>
<keyword evidence="4" id="KW-1185">Reference proteome</keyword>
<dbReference type="PANTHER" id="PTHR46889:SF4">
    <property type="entry name" value="TRANSPOSASE INSO FOR INSERTION SEQUENCE ELEMENT IS911B-RELATED"/>
    <property type="match status" value="1"/>
</dbReference>
<evidence type="ECO:0000259" key="2">
    <source>
        <dbReference type="PROSITE" id="PS50994"/>
    </source>
</evidence>
<dbReference type="RefSeq" id="WP_156100201.1">
    <property type="nucleotide sequence ID" value="NZ_CP062939.1"/>
</dbReference>
<name>A0A087E027_9BIFI</name>
<dbReference type="Pfam" id="PF13333">
    <property type="entry name" value="rve_2"/>
    <property type="match status" value="1"/>
</dbReference>
<dbReference type="InterPro" id="IPR036397">
    <property type="entry name" value="RNaseH_sf"/>
</dbReference>
<dbReference type="Proteomes" id="UP000029055">
    <property type="component" value="Unassembled WGS sequence"/>
</dbReference>
<dbReference type="InterPro" id="IPR012337">
    <property type="entry name" value="RNaseH-like_sf"/>
</dbReference>
<proteinExistence type="predicted"/>
<dbReference type="NCBIfam" id="NF033516">
    <property type="entry name" value="transpos_IS3"/>
    <property type="match status" value="1"/>
</dbReference>
<evidence type="ECO:0000256" key="1">
    <source>
        <dbReference type="ARBA" id="ARBA00002286"/>
    </source>
</evidence>
<comment type="caution">
    <text evidence="3">The sequence shown here is derived from an EMBL/GenBank/DDBJ whole genome shotgun (WGS) entry which is preliminary data.</text>
</comment>
<dbReference type="Gene3D" id="3.30.420.10">
    <property type="entry name" value="Ribonuclease H-like superfamily/Ribonuclease H"/>
    <property type="match status" value="1"/>
</dbReference>
<dbReference type="GO" id="GO:0003676">
    <property type="term" value="F:nucleic acid binding"/>
    <property type="evidence" value="ECO:0007669"/>
    <property type="project" value="InterPro"/>
</dbReference>
<dbReference type="SUPFAM" id="SSF53098">
    <property type="entry name" value="Ribonuclease H-like"/>
    <property type="match status" value="1"/>
</dbReference>